<dbReference type="NCBIfam" id="NF037995">
    <property type="entry name" value="TRAP_S1"/>
    <property type="match status" value="1"/>
</dbReference>
<dbReference type="Gene3D" id="3.40.190.170">
    <property type="entry name" value="Bacterial extracellular solute-binding protein, family 7"/>
    <property type="match status" value="1"/>
</dbReference>
<name>A0ABX1S1A3_9FLAO</name>
<accession>A0ABX1S1A3</accession>
<dbReference type="PANTHER" id="PTHR33376">
    <property type="match status" value="1"/>
</dbReference>
<proteinExistence type="inferred from homology"/>
<evidence type="ECO:0000256" key="3">
    <source>
        <dbReference type="ARBA" id="ARBA00022448"/>
    </source>
</evidence>
<dbReference type="InterPro" id="IPR018389">
    <property type="entry name" value="DctP_fam"/>
</dbReference>
<reference evidence="6 7" key="1">
    <citation type="submission" date="2020-04" db="EMBL/GenBank/DDBJ databases">
        <title>A Flavivirga sp. nov.</title>
        <authorList>
            <person name="Sun X."/>
        </authorList>
    </citation>
    <scope>NUCLEOTIDE SEQUENCE [LARGE SCALE GENOMIC DNA]</scope>
    <source>
        <strain evidence="6 7">Y03</strain>
    </source>
</reference>
<dbReference type="PANTHER" id="PTHR33376:SF4">
    <property type="entry name" value="SIALIC ACID-BINDING PERIPLASMIC PROTEIN SIAP"/>
    <property type="match status" value="1"/>
</dbReference>
<keyword evidence="3" id="KW-0813">Transport</keyword>
<dbReference type="CDD" id="cd13603">
    <property type="entry name" value="PBP2_TRAP_Siap_TeaA_like"/>
    <property type="match status" value="1"/>
</dbReference>
<keyword evidence="5" id="KW-1133">Transmembrane helix</keyword>
<dbReference type="NCBIfam" id="TIGR00787">
    <property type="entry name" value="dctP"/>
    <property type="match status" value="1"/>
</dbReference>
<evidence type="ECO:0000256" key="1">
    <source>
        <dbReference type="ARBA" id="ARBA00004196"/>
    </source>
</evidence>
<dbReference type="InterPro" id="IPR004682">
    <property type="entry name" value="TRAP_DctP"/>
</dbReference>
<dbReference type="Proteomes" id="UP000746690">
    <property type="component" value="Unassembled WGS sequence"/>
</dbReference>
<comment type="similarity">
    <text evidence="2">Belongs to the bacterial solute-binding protein 7 family.</text>
</comment>
<evidence type="ECO:0000256" key="4">
    <source>
        <dbReference type="ARBA" id="ARBA00022729"/>
    </source>
</evidence>
<dbReference type="PIRSF" id="PIRSF006470">
    <property type="entry name" value="DctB"/>
    <property type="match status" value="1"/>
</dbReference>
<dbReference type="Pfam" id="PF03480">
    <property type="entry name" value="DctP"/>
    <property type="match status" value="1"/>
</dbReference>
<keyword evidence="5" id="KW-0812">Transmembrane</keyword>
<feature type="transmembrane region" description="Helical" evidence="5">
    <location>
        <begin position="12"/>
        <end position="28"/>
    </location>
</feature>
<dbReference type="RefSeq" id="WP_169674128.1">
    <property type="nucleotide sequence ID" value="NZ_JABBHF010000007.1"/>
</dbReference>
<evidence type="ECO:0000256" key="2">
    <source>
        <dbReference type="ARBA" id="ARBA00009023"/>
    </source>
</evidence>
<gene>
    <name evidence="6" type="ORF">HHX25_12880</name>
</gene>
<keyword evidence="5" id="KW-0472">Membrane</keyword>
<evidence type="ECO:0000313" key="7">
    <source>
        <dbReference type="Proteomes" id="UP000746690"/>
    </source>
</evidence>
<evidence type="ECO:0000256" key="5">
    <source>
        <dbReference type="SAM" id="Phobius"/>
    </source>
</evidence>
<organism evidence="6 7">
    <name type="scientific">Flavivirga algicola</name>
    <dbReference type="NCBI Taxonomy" id="2729136"/>
    <lineage>
        <taxon>Bacteria</taxon>
        <taxon>Pseudomonadati</taxon>
        <taxon>Bacteroidota</taxon>
        <taxon>Flavobacteriia</taxon>
        <taxon>Flavobacteriales</taxon>
        <taxon>Flavobacteriaceae</taxon>
        <taxon>Flavivirga</taxon>
    </lineage>
</organism>
<dbReference type="InterPro" id="IPR038404">
    <property type="entry name" value="TRAP_DctP_sf"/>
</dbReference>
<protein>
    <submittedName>
        <fullName evidence="6">TRAP transporter substrate-binding protein</fullName>
    </submittedName>
</protein>
<dbReference type="EMBL" id="JABBHF010000007">
    <property type="protein sequence ID" value="NMH88402.1"/>
    <property type="molecule type" value="Genomic_DNA"/>
</dbReference>
<keyword evidence="7" id="KW-1185">Reference proteome</keyword>
<comment type="subcellular location">
    <subcellularLocation>
        <location evidence="1">Cell envelope</location>
    </subcellularLocation>
</comment>
<sequence>MSINEKRKIRKLYVIRLFVFILCFLILTNCKKKNQDTYLFRASLLVNEDHTVFKGFDYFSKILEERSNGRMKLQVYPSEQLAKEIEAIRLIQAEVIDMTVTSSLLNNWFETAVFCELPFFFKDTTEVQNFIKGPVGKRMEDQMINITGLRPLGYFQRGARHLTSNKPIKHPDDLQGLIVRVPNVPSFVTTWESLGAKPTPMAFSEVFTSLQQGTIEAQENPFAFIKNAGFYEVQKYVNLTGHVLGFGYPVIGEKQFQKLPEDLKVILLEAAKDMQDYEHKLFLENESKIKAELKSKGMEFINVDKEAFIKKSEKAIYNSLSKDMQAVYRELKDLD</sequence>
<keyword evidence="4" id="KW-0732">Signal</keyword>
<evidence type="ECO:0000313" key="6">
    <source>
        <dbReference type="EMBL" id="NMH88402.1"/>
    </source>
</evidence>
<comment type="caution">
    <text evidence="6">The sequence shown here is derived from an EMBL/GenBank/DDBJ whole genome shotgun (WGS) entry which is preliminary data.</text>
</comment>